<dbReference type="EMBL" id="CADCVX010000375">
    <property type="protein sequence ID" value="CAA9518058.1"/>
    <property type="molecule type" value="Genomic_DNA"/>
</dbReference>
<dbReference type="InterPro" id="IPR008792">
    <property type="entry name" value="PQQD"/>
</dbReference>
<evidence type="ECO:0000313" key="1">
    <source>
        <dbReference type="EMBL" id="CAA9518058.1"/>
    </source>
</evidence>
<dbReference type="InterPro" id="IPR027599">
    <property type="entry name" value="PqqD-rel_X"/>
</dbReference>
<name>A0A6J4TA53_9SPHN</name>
<reference evidence="1" key="1">
    <citation type="submission" date="2020-02" db="EMBL/GenBank/DDBJ databases">
        <authorList>
            <person name="Meier V. D."/>
        </authorList>
    </citation>
    <scope>NUCLEOTIDE SEQUENCE</scope>
    <source>
        <strain evidence="1">AVDCRST_MAG91</strain>
    </source>
</reference>
<dbReference type="Pfam" id="PF05402">
    <property type="entry name" value="PqqD"/>
    <property type="match status" value="1"/>
</dbReference>
<sequence length="101" mass="10894">NHADKGEPSRDVIVHRRGGLIEAEVDGELVALHEGNGTCYGFNGTATRIWALLAEPQPLSALRARLAEEFDVDPETCARDVDALLDELEADGLVERRSAAA</sequence>
<organism evidence="1">
    <name type="scientific">uncultured Sphingomonadaceae bacterium</name>
    <dbReference type="NCBI Taxonomy" id="169976"/>
    <lineage>
        <taxon>Bacteria</taxon>
        <taxon>Pseudomonadati</taxon>
        <taxon>Pseudomonadota</taxon>
        <taxon>Alphaproteobacteria</taxon>
        <taxon>Sphingomonadales</taxon>
        <taxon>Sphingomonadaceae</taxon>
        <taxon>environmental samples</taxon>
    </lineage>
</organism>
<dbReference type="Gene3D" id="1.10.10.1150">
    <property type="entry name" value="Coenzyme PQQ synthesis protein D (PqqD)"/>
    <property type="match status" value="1"/>
</dbReference>
<evidence type="ECO:0008006" key="2">
    <source>
        <dbReference type="Google" id="ProtNLM"/>
    </source>
</evidence>
<proteinExistence type="predicted"/>
<protein>
    <recommendedName>
        <fullName evidence="2">PqqD family protein</fullName>
    </recommendedName>
</protein>
<gene>
    <name evidence="1" type="ORF">AVDCRST_MAG91-2030</name>
</gene>
<accession>A0A6J4TA53</accession>
<feature type="non-terminal residue" evidence="1">
    <location>
        <position position="1"/>
    </location>
</feature>
<dbReference type="NCBIfam" id="TIGR04353">
    <property type="entry name" value="PqqD_rel_X"/>
    <property type="match status" value="1"/>
</dbReference>
<dbReference type="InterPro" id="IPR041881">
    <property type="entry name" value="PqqD_sf"/>
</dbReference>
<dbReference type="AlphaFoldDB" id="A0A6J4TA53"/>